<dbReference type="InterPro" id="IPR045275">
    <property type="entry name" value="MscS_archaea/bacteria_type"/>
</dbReference>
<keyword evidence="7" id="KW-0997">Cell inner membrane</keyword>
<evidence type="ECO:0000256" key="3">
    <source>
        <dbReference type="ARBA" id="ARBA00022475"/>
    </source>
</evidence>
<dbReference type="GO" id="GO:0008381">
    <property type="term" value="F:mechanosensitive monoatomic ion channel activity"/>
    <property type="evidence" value="ECO:0007669"/>
    <property type="project" value="InterPro"/>
</dbReference>
<comment type="caution">
    <text evidence="7">Lacks conserved residue(s) required for the propagation of feature annotation.</text>
</comment>
<keyword evidence="3" id="KW-1003">Cell membrane</keyword>
<feature type="transmembrane region" description="Helical" evidence="7">
    <location>
        <begin position="15"/>
        <end position="35"/>
    </location>
</feature>
<keyword evidence="7" id="KW-0813">Transport</keyword>
<comment type="subunit">
    <text evidence="7">Homoheptamer.</text>
</comment>
<dbReference type="Gene3D" id="1.10.287.1260">
    <property type="match status" value="1"/>
</dbReference>
<dbReference type="GO" id="GO:0005886">
    <property type="term" value="C:plasma membrane"/>
    <property type="evidence" value="ECO:0007669"/>
    <property type="project" value="UniProtKB-SubCell"/>
</dbReference>
<dbReference type="InterPro" id="IPR049142">
    <property type="entry name" value="MS_channel_1st"/>
</dbReference>
<dbReference type="Gene3D" id="3.30.70.100">
    <property type="match status" value="1"/>
</dbReference>
<dbReference type="PANTHER" id="PTHR30221">
    <property type="entry name" value="SMALL-CONDUCTANCE MECHANOSENSITIVE CHANNEL"/>
    <property type="match status" value="1"/>
</dbReference>
<comment type="subcellular location">
    <subcellularLocation>
        <location evidence="7">Cell inner membrane</location>
        <topology evidence="7">Multi-pass membrane protein</topology>
    </subcellularLocation>
    <subcellularLocation>
        <location evidence="1">Cell membrane</location>
        <topology evidence="1">Multi-pass membrane protein</topology>
    </subcellularLocation>
</comment>
<gene>
    <name evidence="11" type="ORF">BTA35_0216085</name>
</gene>
<dbReference type="Pfam" id="PF21088">
    <property type="entry name" value="MS_channel_1st"/>
    <property type="match status" value="1"/>
</dbReference>
<evidence type="ECO:0000256" key="2">
    <source>
        <dbReference type="ARBA" id="ARBA00008017"/>
    </source>
</evidence>
<keyword evidence="4 7" id="KW-0812">Transmembrane</keyword>
<dbReference type="SUPFAM" id="SSF50182">
    <property type="entry name" value="Sm-like ribonucleoproteins"/>
    <property type="match status" value="1"/>
</dbReference>
<reference evidence="11" key="1">
    <citation type="submission" date="2017-02" db="EMBL/GenBank/DDBJ databases">
        <title>Draft Genome Sequence of the Salt Water Bacterium Oceanospirillum linum ATCC 11336.</title>
        <authorList>
            <person name="Trachtenberg A.M."/>
            <person name="Carney J.G."/>
            <person name="Linnane J.D."/>
            <person name="Rheaume B.A."/>
            <person name="Pitts N.L."/>
            <person name="Mykles D.L."/>
            <person name="Maclea K.S."/>
        </authorList>
    </citation>
    <scope>NUCLEOTIDE SEQUENCE [LARGE SCALE GENOMIC DNA]</scope>
    <source>
        <strain evidence="11">ATCC 11336</strain>
    </source>
</reference>
<evidence type="ECO:0000259" key="10">
    <source>
        <dbReference type="Pfam" id="PF21088"/>
    </source>
</evidence>
<comment type="caution">
    <text evidence="11">The sequence shown here is derived from an EMBL/GenBank/DDBJ whole genome shotgun (WGS) entry which is preliminary data.</text>
</comment>
<dbReference type="InterPro" id="IPR011066">
    <property type="entry name" value="MscS_channel_C_sf"/>
</dbReference>
<dbReference type="EMBL" id="MTSD02000011">
    <property type="protein sequence ID" value="OOV85898.1"/>
    <property type="molecule type" value="Genomic_DNA"/>
</dbReference>
<keyword evidence="12" id="KW-1185">Reference proteome</keyword>
<comment type="similarity">
    <text evidence="2 7">Belongs to the MscS (TC 1.A.23) family.</text>
</comment>
<dbReference type="RefSeq" id="WP_202931292.1">
    <property type="nucleotide sequence ID" value="NZ_FXTS01000013.1"/>
</dbReference>
<feature type="domain" description="Mechanosensitive ion channel MscS" evidence="8">
    <location>
        <begin position="105"/>
        <end position="170"/>
    </location>
</feature>
<organism evidence="11 12">
    <name type="scientific">Oceanospirillum linum</name>
    <dbReference type="NCBI Taxonomy" id="966"/>
    <lineage>
        <taxon>Bacteria</taxon>
        <taxon>Pseudomonadati</taxon>
        <taxon>Pseudomonadota</taxon>
        <taxon>Gammaproteobacteria</taxon>
        <taxon>Oceanospirillales</taxon>
        <taxon>Oceanospirillaceae</taxon>
        <taxon>Oceanospirillum</taxon>
    </lineage>
</organism>
<evidence type="ECO:0000313" key="12">
    <source>
        <dbReference type="Proteomes" id="UP000190064"/>
    </source>
</evidence>
<dbReference type="Gene3D" id="2.30.30.60">
    <property type="match status" value="1"/>
</dbReference>
<dbReference type="STRING" id="966.BTA35_0216085"/>
<evidence type="ECO:0000256" key="6">
    <source>
        <dbReference type="ARBA" id="ARBA00023136"/>
    </source>
</evidence>
<dbReference type="SUPFAM" id="SSF82861">
    <property type="entry name" value="Mechanosensitive channel protein MscS (YggB), transmembrane region"/>
    <property type="match status" value="1"/>
</dbReference>
<keyword evidence="6 7" id="KW-0472">Membrane</keyword>
<dbReference type="InterPro" id="IPR023408">
    <property type="entry name" value="MscS_beta-dom_sf"/>
</dbReference>
<dbReference type="InterPro" id="IPR011014">
    <property type="entry name" value="MscS_channel_TM-2"/>
</dbReference>
<dbReference type="PROSITE" id="PS01246">
    <property type="entry name" value="UPF0003"/>
    <property type="match status" value="1"/>
</dbReference>
<keyword evidence="7" id="KW-0407">Ion channel</keyword>
<feature type="transmembrane region" description="Helical" evidence="7">
    <location>
        <begin position="84"/>
        <end position="102"/>
    </location>
</feature>
<evidence type="ECO:0000256" key="5">
    <source>
        <dbReference type="ARBA" id="ARBA00022989"/>
    </source>
</evidence>
<dbReference type="InterPro" id="IPR010920">
    <property type="entry name" value="LSM_dom_sf"/>
</dbReference>
<dbReference type="Proteomes" id="UP000190064">
    <property type="component" value="Unassembled WGS sequence"/>
</dbReference>
<evidence type="ECO:0000313" key="11">
    <source>
        <dbReference type="EMBL" id="OOV85898.1"/>
    </source>
</evidence>
<accession>A0A1T1H7S8</accession>
<dbReference type="PANTHER" id="PTHR30221:SF1">
    <property type="entry name" value="SMALL-CONDUCTANCE MECHANOSENSITIVE CHANNEL"/>
    <property type="match status" value="1"/>
</dbReference>
<evidence type="ECO:0000256" key="4">
    <source>
        <dbReference type="ARBA" id="ARBA00022692"/>
    </source>
</evidence>
<evidence type="ECO:0000256" key="7">
    <source>
        <dbReference type="RuleBase" id="RU369025"/>
    </source>
</evidence>
<protein>
    <recommendedName>
        <fullName evidence="7">Small-conductance mechanosensitive channel</fullName>
    </recommendedName>
</protein>
<feature type="domain" description="Mechanosensitive ion channel MscS C-terminal" evidence="9">
    <location>
        <begin position="181"/>
        <end position="259"/>
    </location>
</feature>
<dbReference type="InterPro" id="IPR049278">
    <property type="entry name" value="MS_channel_C"/>
</dbReference>
<dbReference type="AlphaFoldDB" id="A0A1T1H7S8"/>
<dbReference type="SUPFAM" id="SSF82689">
    <property type="entry name" value="Mechanosensitive channel protein MscS (YggB), C-terminal domain"/>
    <property type="match status" value="1"/>
</dbReference>
<dbReference type="Pfam" id="PF00924">
    <property type="entry name" value="MS_channel_2nd"/>
    <property type="match status" value="1"/>
</dbReference>
<evidence type="ECO:0000256" key="1">
    <source>
        <dbReference type="ARBA" id="ARBA00004651"/>
    </source>
</evidence>
<keyword evidence="5 7" id="KW-1133">Transmembrane helix</keyword>
<comment type="function">
    <text evidence="7">Mechanosensitive channel that participates in the regulation of osmotic pressure changes within the cell, opening in response to stretch forces in the membrane lipid bilayer, without the need for other proteins. Contributes to normal resistance to hypoosmotic shock. Forms an ion channel of 1.0 nanosiemens conductance with a slight preference for anions.</text>
</comment>
<feature type="domain" description="Mechanosensitive ion channel transmembrane helices 2/3" evidence="10">
    <location>
        <begin position="67"/>
        <end position="103"/>
    </location>
</feature>
<feature type="transmembrane region" description="Helical" evidence="7">
    <location>
        <begin position="56"/>
        <end position="78"/>
    </location>
</feature>
<dbReference type="Pfam" id="PF21082">
    <property type="entry name" value="MS_channel_3rd"/>
    <property type="match status" value="1"/>
</dbReference>
<sequence>MDLTNVQLNDWTDIALQWADMIWPALLLLVIGLWVTKRIRNLLVSLLKRKNMDEAAASFIGQIAHAVLLIILFISVLSELGVDTTSLIAALGAAGLAVGLALKGSMENLAAGILLVSQRPFKKGDFVEGAGVSGSVDRIAMLNTRLITPDNKLIVVPNASLVNGNLTNYSAQPTRRLDLLVGVSYDDDIRLVKETLNEIIAAEPRGMKDPEPMVAVSELADSSVNFTVRVWVDAADYWPTKFDLTEKIKLTFDEKGISIPFPQRDVHLYKHSE</sequence>
<dbReference type="InterPro" id="IPR006685">
    <property type="entry name" value="MscS_channel_2nd"/>
</dbReference>
<evidence type="ECO:0000259" key="9">
    <source>
        <dbReference type="Pfam" id="PF21082"/>
    </source>
</evidence>
<evidence type="ECO:0000259" key="8">
    <source>
        <dbReference type="Pfam" id="PF00924"/>
    </source>
</evidence>
<dbReference type="InterPro" id="IPR006686">
    <property type="entry name" value="MscS_channel_CS"/>
</dbReference>
<proteinExistence type="inferred from homology"/>
<name>A0A1T1H7S8_OCELI</name>
<keyword evidence="7" id="KW-0406">Ion transport</keyword>